<dbReference type="Gene3D" id="3.40.630.10">
    <property type="entry name" value="Zn peptidases"/>
    <property type="match status" value="1"/>
</dbReference>
<dbReference type="GO" id="GO:0006508">
    <property type="term" value="P:proteolysis"/>
    <property type="evidence" value="ECO:0007669"/>
    <property type="project" value="UniProtKB-KW"/>
</dbReference>
<protein>
    <recommendedName>
        <fullName evidence="7">Probable cytosol aminopeptidase</fullName>
        <ecNumber evidence="7">3.4.11.1</ecNumber>
    </recommendedName>
    <alternativeName>
        <fullName evidence="7">Leucine aminopeptidase</fullName>
        <shortName evidence="7">LAP</shortName>
        <ecNumber evidence="7">3.4.11.10</ecNumber>
    </alternativeName>
    <alternativeName>
        <fullName evidence="7">Leucyl aminopeptidase</fullName>
    </alternativeName>
</protein>
<dbReference type="Pfam" id="PF00883">
    <property type="entry name" value="Peptidase_M17"/>
    <property type="match status" value="1"/>
</dbReference>
<feature type="binding site" evidence="7">
    <location>
        <position position="263"/>
    </location>
    <ligand>
        <name>Mn(2+)</name>
        <dbReference type="ChEBI" id="CHEBI:29035"/>
        <label>1</label>
    </ligand>
</feature>
<dbReference type="EMBL" id="CP030759">
    <property type="protein sequence ID" value="AXA35468.1"/>
    <property type="molecule type" value="Genomic_DNA"/>
</dbReference>
<evidence type="ECO:0000256" key="2">
    <source>
        <dbReference type="ARBA" id="ARBA00000967"/>
    </source>
</evidence>
<proteinExistence type="inferred from homology"/>
<dbReference type="PRINTS" id="PR00481">
    <property type="entry name" value="LAMNOPPTDASE"/>
</dbReference>
<evidence type="ECO:0000313" key="10">
    <source>
        <dbReference type="Proteomes" id="UP000262583"/>
    </source>
</evidence>
<feature type="active site" evidence="7">
    <location>
        <position position="344"/>
    </location>
</feature>
<comment type="catalytic activity">
    <reaction evidence="1 7">
        <text>Release of an N-terminal amino acid, Xaa-|-Yaa-, in which Xaa is preferably Leu, but may be other amino acids including Pro although not Arg or Lys, and Yaa may be Pro. Amino acid amides and methyl esters are also readily hydrolyzed, but rates on arylamides are exceedingly low.</text>
        <dbReference type="EC" id="3.4.11.1"/>
    </reaction>
</comment>
<keyword evidence="7" id="KW-0963">Cytoplasm</keyword>
<dbReference type="HAMAP" id="MF_00181">
    <property type="entry name" value="Cytosol_peptidase_M17"/>
    <property type="match status" value="1"/>
</dbReference>
<feature type="binding site" evidence="7">
    <location>
        <position position="263"/>
    </location>
    <ligand>
        <name>Mn(2+)</name>
        <dbReference type="ChEBI" id="CHEBI:29035"/>
        <label>2</label>
    </ligand>
</feature>
<evidence type="ECO:0000256" key="5">
    <source>
        <dbReference type="ARBA" id="ARBA00022670"/>
    </source>
</evidence>
<accession>A0A2Z4Y3K3</accession>
<reference evidence="9 10" key="1">
    <citation type="submission" date="2018-05" db="EMBL/GenBank/DDBJ databases">
        <title>A metagenomic window into the 2 km-deep terrestrial subsurface aquifer revealed taxonomically and functionally diverse microbial community comprising novel uncultured bacterial lineages.</title>
        <authorList>
            <person name="Kadnikov V.V."/>
            <person name="Mardanov A.V."/>
            <person name="Beletsky A.V."/>
            <person name="Banks D."/>
            <person name="Pimenov N.V."/>
            <person name="Frank Y.A."/>
            <person name="Karnachuk O.V."/>
            <person name="Ravin N.V."/>
        </authorList>
    </citation>
    <scope>NUCLEOTIDE SEQUENCE [LARGE SCALE GENOMIC DNA]</scope>
    <source>
        <strain evidence="9">BY</strain>
    </source>
</reference>
<dbReference type="PANTHER" id="PTHR11963:SF23">
    <property type="entry name" value="CYTOSOL AMINOPEPTIDASE"/>
    <property type="match status" value="1"/>
</dbReference>
<feature type="binding site" evidence="7">
    <location>
        <position position="342"/>
    </location>
    <ligand>
        <name>Mn(2+)</name>
        <dbReference type="ChEBI" id="CHEBI:29035"/>
        <label>2</label>
    </ligand>
</feature>
<dbReference type="CDD" id="cd00433">
    <property type="entry name" value="Peptidase_M17"/>
    <property type="match status" value="1"/>
</dbReference>
<comment type="subcellular location">
    <subcellularLocation>
        <location evidence="7">Cytoplasm</location>
    </subcellularLocation>
</comment>
<dbReference type="PROSITE" id="PS00631">
    <property type="entry name" value="CYTOSOL_AP"/>
    <property type="match status" value="1"/>
</dbReference>
<dbReference type="InterPro" id="IPR023042">
    <property type="entry name" value="Peptidase_M17_leu_NH2_pept"/>
</dbReference>
<evidence type="ECO:0000256" key="3">
    <source>
        <dbReference type="ARBA" id="ARBA00009528"/>
    </source>
</evidence>
<dbReference type="GO" id="GO:0005737">
    <property type="term" value="C:cytoplasm"/>
    <property type="evidence" value="ECO:0007669"/>
    <property type="project" value="UniProtKB-SubCell"/>
</dbReference>
<evidence type="ECO:0000256" key="1">
    <source>
        <dbReference type="ARBA" id="ARBA00000135"/>
    </source>
</evidence>
<gene>
    <name evidence="7" type="primary">pepA</name>
    <name evidence="9" type="ORF">BRCON_0691</name>
</gene>
<dbReference type="InterPro" id="IPR000819">
    <property type="entry name" value="Peptidase_M17_C"/>
</dbReference>
<dbReference type="SUPFAM" id="SSF53187">
    <property type="entry name" value="Zn-dependent exopeptidases"/>
    <property type="match status" value="1"/>
</dbReference>
<dbReference type="AlphaFoldDB" id="A0A2Z4Y3K3"/>
<dbReference type="NCBIfam" id="NF002073">
    <property type="entry name" value="PRK00913.1-2"/>
    <property type="match status" value="1"/>
</dbReference>
<dbReference type="GO" id="GO:0070006">
    <property type="term" value="F:metalloaminopeptidase activity"/>
    <property type="evidence" value="ECO:0007669"/>
    <property type="project" value="InterPro"/>
</dbReference>
<comment type="similarity">
    <text evidence="3 7">Belongs to the peptidase M17 family.</text>
</comment>
<dbReference type="EC" id="3.4.11.1" evidence="7"/>
<dbReference type="Pfam" id="PF02789">
    <property type="entry name" value="Peptidase_M17_N"/>
    <property type="match status" value="1"/>
</dbReference>
<keyword evidence="4 7" id="KW-0031">Aminopeptidase</keyword>
<feature type="binding site" evidence="7">
    <location>
        <position position="281"/>
    </location>
    <ligand>
        <name>Mn(2+)</name>
        <dbReference type="ChEBI" id="CHEBI:29035"/>
        <label>2</label>
    </ligand>
</feature>
<dbReference type="InterPro" id="IPR008283">
    <property type="entry name" value="Peptidase_M17_N"/>
</dbReference>
<keyword evidence="6 7" id="KW-0378">Hydrolase</keyword>
<comment type="function">
    <text evidence="7">Presumably involved in the processing and regular turnover of intracellular proteins. Catalyzes the removal of unsubstituted N-terminal amino acids from various peptides.</text>
</comment>
<dbReference type="Gene3D" id="3.40.220.10">
    <property type="entry name" value="Leucine Aminopeptidase, subunit E, domain 1"/>
    <property type="match status" value="1"/>
</dbReference>
<evidence type="ECO:0000259" key="8">
    <source>
        <dbReference type="PROSITE" id="PS00631"/>
    </source>
</evidence>
<comment type="catalytic activity">
    <reaction evidence="2 7">
        <text>Release of an N-terminal amino acid, preferentially leucine, but not glutamic or aspartic acids.</text>
        <dbReference type="EC" id="3.4.11.10"/>
    </reaction>
</comment>
<feature type="active site" evidence="7">
    <location>
        <position position="270"/>
    </location>
</feature>
<evidence type="ECO:0000256" key="7">
    <source>
        <dbReference type="HAMAP-Rule" id="MF_00181"/>
    </source>
</evidence>
<dbReference type="KEGG" id="schv:BRCON_0691"/>
<evidence type="ECO:0000313" key="9">
    <source>
        <dbReference type="EMBL" id="AXA35468.1"/>
    </source>
</evidence>
<dbReference type="GO" id="GO:0030145">
    <property type="term" value="F:manganese ion binding"/>
    <property type="evidence" value="ECO:0007669"/>
    <property type="project" value="UniProtKB-UniRule"/>
</dbReference>
<sequence length="493" mass="54211">MTKPELLLSSSYPKKADAYVLLVTQKQEIFRKESLSRAPEWLDSVLDANSNNDSPEVFANVAWPSGPKHLIVLQLDREGRYALGEVVKTASAQALSHARSLGCASIAFLLDGKDADDFVPWVAEGIRLGSYEFSRYRSPSQRKSTVNRVILAVRKEGISHLRRRLSEIEIVAQAQNFARDLVNEPPSVLGPRALCKQAQSVAREFGLRCRLLGKSELKRLGYHGILAVGQGADEEPCLIELHYAPKQRSRHRVAFVGKAVMFDTGGYCIKPAKDMWRMKGDMAGGAAVLAAMKAIAQLHPNAEVYGLIPCAKNLVSAHAFLPGDVIRTRIGKTVHVGNTDAEGRLLLMDAFIHAGDKKVTYLVDIATLTGSVVRALGPSVSGIFGNDQEWVQALIGAGQRVGEDFWQLPLVEEYRDYLKNHVADLDNVGNKPDAGAIVAALFLREFVPDGVKWAHLDIAGPFLVERQWKYYGPGATGFGVRTLVELLRRLPEK</sequence>
<organism evidence="9 10">
    <name type="scientific">Sumerlaea chitinivorans</name>
    <dbReference type="NCBI Taxonomy" id="2250252"/>
    <lineage>
        <taxon>Bacteria</taxon>
        <taxon>Candidatus Sumerlaeota</taxon>
        <taxon>Candidatus Sumerlaeia</taxon>
        <taxon>Candidatus Sumerlaeales</taxon>
        <taxon>Candidatus Sumerlaeaceae</taxon>
        <taxon>Candidatus Sumerlaea</taxon>
    </lineage>
</organism>
<dbReference type="InterPro" id="IPR011356">
    <property type="entry name" value="Leucine_aapep/pepB"/>
</dbReference>
<keyword evidence="7" id="KW-0464">Manganese</keyword>
<evidence type="ECO:0000256" key="4">
    <source>
        <dbReference type="ARBA" id="ARBA00022438"/>
    </source>
</evidence>
<dbReference type="InterPro" id="IPR043472">
    <property type="entry name" value="Macro_dom-like"/>
</dbReference>
<dbReference type="PANTHER" id="PTHR11963">
    <property type="entry name" value="LEUCINE AMINOPEPTIDASE-RELATED"/>
    <property type="match status" value="1"/>
</dbReference>
<evidence type="ECO:0000256" key="6">
    <source>
        <dbReference type="ARBA" id="ARBA00022801"/>
    </source>
</evidence>
<feature type="binding site" evidence="7">
    <location>
        <position position="342"/>
    </location>
    <ligand>
        <name>Mn(2+)</name>
        <dbReference type="ChEBI" id="CHEBI:29035"/>
        <label>1</label>
    </ligand>
</feature>
<feature type="domain" description="Cytosol aminopeptidase" evidence="8">
    <location>
        <begin position="338"/>
        <end position="345"/>
    </location>
</feature>
<comment type="cofactor">
    <cofactor evidence="7">
        <name>Mn(2+)</name>
        <dbReference type="ChEBI" id="CHEBI:29035"/>
    </cofactor>
    <text evidence="7">Binds 2 manganese ions per subunit.</text>
</comment>
<dbReference type="Proteomes" id="UP000262583">
    <property type="component" value="Chromosome"/>
</dbReference>
<dbReference type="EC" id="3.4.11.10" evidence="7"/>
<keyword evidence="5 7" id="KW-0645">Protease</keyword>
<feature type="binding site" evidence="7">
    <location>
        <position position="340"/>
    </location>
    <ligand>
        <name>Mn(2+)</name>
        <dbReference type="ChEBI" id="CHEBI:29035"/>
        <label>1</label>
    </ligand>
</feature>
<name>A0A2Z4Y3K3_SUMC1</name>
<dbReference type="SUPFAM" id="SSF52949">
    <property type="entry name" value="Macro domain-like"/>
    <property type="match status" value="1"/>
</dbReference>
<keyword evidence="7" id="KW-0479">Metal-binding</keyword>
<feature type="binding site" evidence="7">
    <location>
        <position position="258"/>
    </location>
    <ligand>
        <name>Mn(2+)</name>
        <dbReference type="ChEBI" id="CHEBI:29035"/>
        <label>2</label>
    </ligand>
</feature>